<sequence length="181" mass="20186">MTLTTTELVLSLAIALSLGGTLAYMFWKQRKEVKTLIEKKKAGIAENDKQAANIQGLQLGAYERLILLTDRIALPNLISRVNQPGLSAREMQSLLTMNIKQEFEHNVTQQIYVSAESWDAVRNLKDQNILIINQVASFLPAEASGQDLNHALLEMLVQNPKATLHTVVSDVLSFEAKKLMK</sequence>
<protein>
    <submittedName>
        <fullName evidence="1">Uncharacterized protein</fullName>
    </submittedName>
</protein>
<accession>A0A4Q7MGU5</accession>
<evidence type="ECO:0000313" key="2">
    <source>
        <dbReference type="Proteomes" id="UP000293874"/>
    </source>
</evidence>
<dbReference type="Proteomes" id="UP000293874">
    <property type="component" value="Unassembled WGS sequence"/>
</dbReference>
<dbReference type="RefSeq" id="WP_130543765.1">
    <property type="nucleotide sequence ID" value="NZ_CP042431.1"/>
</dbReference>
<dbReference type="OrthoDB" id="1493032at2"/>
<keyword evidence="2" id="KW-1185">Reference proteome</keyword>
<evidence type="ECO:0000313" key="1">
    <source>
        <dbReference type="EMBL" id="RZS66867.1"/>
    </source>
</evidence>
<dbReference type="InterPro" id="IPR057695">
    <property type="entry name" value="DUF7935"/>
</dbReference>
<reference evidence="1 2" key="1">
    <citation type="submission" date="2019-02" db="EMBL/GenBank/DDBJ databases">
        <title>Genomic Encyclopedia of Type Strains, Phase IV (KMG-IV): sequencing the most valuable type-strain genomes for metagenomic binning, comparative biology and taxonomic classification.</title>
        <authorList>
            <person name="Goeker M."/>
        </authorList>
    </citation>
    <scope>NUCLEOTIDE SEQUENCE [LARGE SCALE GENOMIC DNA]</scope>
    <source>
        <strain evidence="1 2">DSM 18116</strain>
    </source>
</reference>
<proteinExistence type="predicted"/>
<dbReference type="EMBL" id="SGXA01000004">
    <property type="protein sequence ID" value="RZS66867.1"/>
    <property type="molecule type" value="Genomic_DNA"/>
</dbReference>
<name>A0A4Q7MGU5_9BACT</name>
<organism evidence="1 2">
    <name type="scientific">Pseudobacter ginsenosidimutans</name>
    <dbReference type="NCBI Taxonomy" id="661488"/>
    <lineage>
        <taxon>Bacteria</taxon>
        <taxon>Pseudomonadati</taxon>
        <taxon>Bacteroidota</taxon>
        <taxon>Chitinophagia</taxon>
        <taxon>Chitinophagales</taxon>
        <taxon>Chitinophagaceae</taxon>
        <taxon>Pseudobacter</taxon>
    </lineage>
</organism>
<comment type="caution">
    <text evidence="1">The sequence shown here is derived from an EMBL/GenBank/DDBJ whole genome shotgun (WGS) entry which is preliminary data.</text>
</comment>
<dbReference type="Pfam" id="PF25589">
    <property type="entry name" value="DUF7935"/>
    <property type="match status" value="1"/>
</dbReference>
<dbReference type="AlphaFoldDB" id="A0A4Q7MGU5"/>
<gene>
    <name evidence="1" type="ORF">EV199_5251</name>
</gene>